<dbReference type="InterPro" id="IPR011990">
    <property type="entry name" value="TPR-like_helical_dom_sf"/>
</dbReference>
<evidence type="ECO:0000256" key="2">
    <source>
        <dbReference type="ARBA" id="ARBA00022803"/>
    </source>
</evidence>
<reference evidence="4" key="1">
    <citation type="submission" date="2016-10" db="EMBL/GenBank/DDBJ databases">
        <authorList>
            <person name="Varghese N."/>
            <person name="Submissions S."/>
        </authorList>
    </citation>
    <scope>NUCLEOTIDE SEQUENCE [LARGE SCALE GENOMIC DNA]</scope>
    <source>
        <strain evidence="4">IBRC-M 10403</strain>
    </source>
</reference>
<name>A0A1G6SAJ4_9PSEU</name>
<proteinExistence type="predicted"/>
<dbReference type="Pfam" id="PF07719">
    <property type="entry name" value="TPR_2"/>
    <property type="match status" value="1"/>
</dbReference>
<gene>
    <name evidence="3" type="ORF">SAMN05216174_107317</name>
</gene>
<dbReference type="SUPFAM" id="SSF48452">
    <property type="entry name" value="TPR-like"/>
    <property type="match status" value="1"/>
</dbReference>
<accession>A0A1G6SAJ4</accession>
<evidence type="ECO:0000313" key="3">
    <source>
        <dbReference type="EMBL" id="SDD13859.1"/>
    </source>
</evidence>
<sequence>MVTYISARLFADGMAKDVPRTNTNPAPILRVLAAASRGRADAMGTDIARFPSDLASPVWRRVTELTTDPGLLSSIERRVAADVLLRLGYVKRASALLGMDGVDAATHRFTDTQVAIKEFAVLYWRSHDPLALEQLALHGASDPSLDADTRLSLATFVIVRNGKLRIETAEMHQAIGLGESALAELPVNHCASSLAKQSYYRGLAFLPFLRHDEAGTFELLDRALQAQADAVPRGELEGLAWTDYAFPLFETLAKTNLLTGRFDSALAATDRLLELSPHDHRAWVARGQALVELGELEEALAAYTHMEALGGLPAAAATFYQGWIHEQLGNPDLARACFERSQSIDPTVEIGVKQ</sequence>
<dbReference type="InterPro" id="IPR013105">
    <property type="entry name" value="TPR_2"/>
</dbReference>
<organism evidence="3 4">
    <name type="scientific">Actinokineospora iranica</name>
    <dbReference type="NCBI Taxonomy" id="1271860"/>
    <lineage>
        <taxon>Bacteria</taxon>
        <taxon>Bacillati</taxon>
        <taxon>Actinomycetota</taxon>
        <taxon>Actinomycetes</taxon>
        <taxon>Pseudonocardiales</taxon>
        <taxon>Pseudonocardiaceae</taxon>
        <taxon>Actinokineospora</taxon>
    </lineage>
</organism>
<dbReference type="STRING" id="1271860.SAMN05216174_107317"/>
<protein>
    <submittedName>
        <fullName evidence="3">Tetratricopeptide repeat-containing protein</fullName>
    </submittedName>
</protein>
<keyword evidence="1" id="KW-0677">Repeat</keyword>
<dbReference type="SMART" id="SM00028">
    <property type="entry name" value="TPR"/>
    <property type="match status" value="3"/>
</dbReference>
<dbReference type="InterPro" id="IPR019734">
    <property type="entry name" value="TPR_rpt"/>
</dbReference>
<dbReference type="Proteomes" id="UP000199501">
    <property type="component" value="Unassembled WGS sequence"/>
</dbReference>
<evidence type="ECO:0000256" key="1">
    <source>
        <dbReference type="ARBA" id="ARBA00022737"/>
    </source>
</evidence>
<dbReference type="EMBL" id="FMZZ01000007">
    <property type="protein sequence ID" value="SDD13859.1"/>
    <property type="molecule type" value="Genomic_DNA"/>
</dbReference>
<dbReference type="Pfam" id="PF13432">
    <property type="entry name" value="TPR_16"/>
    <property type="match status" value="1"/>
</dbReference>
<keyword evidence="4" id="KW-1185">Reference proteome</keyword>
<keyword evidence="2" id="KW-0802">TPR repeat</keyword>
<evidence type="ECO:0000313" key="4">
    <source>
        <dbReference type="Proteomes" id="UP000199501"/>
    </source>
</evidence>
<dbReference type="AlphaFoldDB" id="A0A1G6SAJ4"/>
<dbReference type="Gene3D" id="1.25.40.10">
    <property type="entry name" value="Tetratricopeptide repeat domain"/>
    <property type="match status" value="1"/>
</dbReference>